<dbReference type="GO" id="GO:0004830">
    <property type="term" value="F:tryptophan-tRNA ligase activity"/>
    <property type="evidence" value="ECO:0007669"/>
    <property type="project" value="UniProtKB-UniRule"/>
</dbReference>
<feature type="short sequence motif" description="'KMSKS' region" evidence="9">
    <location>
        <begin position="200"/>
        <end position="204"/>
    </location>
</feature>
<feature type="short sequence motif" description="'HIGH' region" evidence="9">
    <location>
        <begin position="11"/>
        <end position="19"/>
    </location>
</feature>
<evidence type="ECO:0000256" key="3">
    <source>
        <dbReference type="ARBA" id="ARBA00022598"/>
    </source>
</evidence>
<proteinExistence type="inferred from homology"/>
<feature type="binding site" evidence="9">
    <location>
        <begin position="10"/>
        <end position="12"/>
    </location>
    <ligand>
        <name>ATP</name>
        <dbReference type="ChEBI" id="CHEBI:30616"/>
    </ligand>
</feature>
<keyword evidence="4 9" id="KW-0547">Nucleotide-binding</keyword>
<keyword evidence="7 9" id="KW-0030">Aminoacyl-tRNA synthetase</keyword>
<feature type="binding site" evidence="9">
    <location>
        <position position="193"/>
    </location>
    <ligand>
        <name>ATP</name>
        <dbReference type="ChEBI" id="CHEBI:30616"/>
    </ligand>
</feature>
<dbReference type="EC" id="6.1.1.2" evidence="9"/>
<dbReference type="Gene3D" id="1.10.240.10">
    <property type="entry name" value="Tyrosyl-Transfer RNA Synthetase"/>
    <property type="match status" value="1"/>
</dbReference>
<evidence type="ECO:0000313" key="12">
    <source>
        <dbReference type="Proteomes" id="UP000231134"/>
    </source>
</evidence>
<dbReference type="Proteomes" id="UP000231134">
    <property type="component" value="Unassembled WGS sequence"/>
</dbReference>
<dbReference type="InterPro" id="IPR050203">
    <property type="entry name" value="Trp-tRNA_synthetase"/>
</dbReference>
<dbReference type="OrthoDB" id="9801042at2"/>
<evidence type="ECO:0000256" key="7">
    <source>
        <dbReference type="ARBA" id="ARBA00023146"/>
    </source>
</evidence>
<dbReference type="HAMAP" id="MF_00140_B">
    <property type="entry name" value="Trp_tRNA_synth_B"/>
    <property type="match status" value="1"/>
</dbReference>
<keyword evidence="5 9" id="KW-0067">ATP-binding</keyword>
<dbReference type="EMBL" id="PGEX01000001">
    <property type="protein sequence ID" value="PJJ42194.1"/>
    <property type="molecule type" value="Genomic_DNA"/>
</dbReference>
<dbReference type="PANTHER" id="PTHR43766">
    <property type="entry name" value="TRYPTOPHAN--TRNA LIGASE, MITOCHONDRIAL"/>
    <property type="match status" value="1"/>
</dbReference>
<keyword evidence="3 9" id="KW-0436">Ligase</keyword>
<evidence type="ECO:0000313" key="11">
    <source>
        <dbReference type="EMBL" id="PJJ42194.1"/>
    </source>
</evidence>
<dbReference type="Gene3D" id="3.40.50.620">
    <property type="entry name" value="HUPs"/>
    <property type="match status" value="1"/>
</dbReference>
<comment type="subunit">
    <text evidence="9">Homodimer.</text>
</comment>
<dbReference type="FunFam" id="1.10.240.10:FF:000005">
    <property type="entry name" value="Tryptophan--tRNA ligase"/>
    <property type="match status" value="1"/>
</dbReference>
<comment type="function">
    <text evidence="9">Catalyzes the attachment of tryptophan to tRNA(Trp).</text>
</comment>
<accession>A0A2M9A923</accession>
<evidence type="ECO:0000256" key="9">
    <source>
        <dbReference type="HAMAP-Rule" id="MF_00140"/>
    </source>
</evidence>
<dbReference type="PRINTS" id="PR01039">
    <property type="entry name" value="TRNASYNTHTRP"/>
</dbReference>
<protein>
    <recommendedName>
        <fullName evidence="9">Tryptophan--tRNA ligase</fullName>
        <ecNumber evidence="9">6.1.1.2</ecNumber>
    </recommendedName>
    <alternativeName>
        <fullName evidence="9">Tryptophanyl-tRNA synthetase</fullName>
        <shortName evidence="9">TrpRS</shortName>
    </alternativeName>
</protein>
<dbReference type="InterPro" id="IPR001412">
    <property type="entry name" value="aa-tRNA-synth_I_CS"/>
</dbReference>
<comment type="catalytic activity">
    <reaction evidence="8 9">
        <text>tRNA(Trp) + L-tryptophan + ATP = L-tryptophyl-tRNA(Trp) + AMP + diphosphate + H(+)</text>
        <dbReference type="Rhea" id="RHEA:24080"/>
        <dbReference type="Rhea" id="RHEA-COMP:9671"/>
        <dbReference type="Rhea" id="RHEA-COMP:9705"/>
        <dbReference type="ChEBI" id="CHEBI:15378"/>
        <dbReference type="ChEBI" id="CHEBI:30616"/>
        <dbReference type="ChEBI" id="CHEBI:33019"/>
        <dbReference type="ChEBI" id="CHEBI:57912"/>
        <dbReference type="ChEBI" id="CHEBI:78442"/>
        <dbReference type="ChEBI" id="CHEBI:78535"/>
        <dbReference type="ChEBI" id="CHEBI:456215"/>
        <dbReference type="EC" id="6.1.1.2"/>
    </reaction>
</comment>
<evidence type="ECO:0000256" key="2">
    <source>
        <dbReference type="ARBA" id="ARBA00022490"/>
    </source>
</evidence>
<comment type="subcellular location">
    <subcellularLocation>
        <location evidence="9">Cytoplasm</location>
    </subcellularLocation>
</comment>
<keyword evidence="6 9" id="KW-0648">Protein biosynthesis</keyword>
<dbReference type="Pfam" id="PF00579">
    <property type="entry name" value="tRNA-synt_1b"/>
    <property type="match status" value="1"/>
</dbReference>
<dbReference type="FunFam" id="3.40.50.620:FF:000144">
    <property type="entry name" value="Tryptophan--tRNA ligase"/>
    <property type="match status" value="1"/>
</dbReference>
<comment type="similarity">
    <text evidence="1 9 10">Belongs to the class-I aminoacyl-tRNA synthetase family.</text>
</comment>
<dbReference type="NCBIfam" id="TIGR00233">
    <property type="entry name" value="trpS"/>
    <property type="match status" value="1"/>
</dbReference>
<gene>
    <name evidence="9" type="primary">trpS</name>
    <name evidence="11" type="ORF">BGX16_2212</name>
</gene>
<dbReference type="PROSITE" id="PS00178">
    <property type="entry name" value="AA_TRNA_LIGASE_I"/>
    <property type="match status" value="1"/>
</dbReference>
<evidence type="ECO:0000256" key="10">
    <source>
        <dbReference type="RuleBase" id="RU363036"/>
    </source>
</evidence>
<evidence type="ECO:0000256" key="5">
    <source>
        <dbReference type="ARBA" id="ARBA00022840"/>
    </source>
</evidence>
<dbReference type="GO" id="GO:0005829">
    <property type="term" value="C:cytosol"/>
    <property type="evidence" value="ECO:0007669"/>
    <property type="project" value="TreeGrafter"/>
</dbReference>
<feature type="binding site" evidence="9">
    <location>
        <begin position="153"/>
        <end position="155"/>
    </location>
    <ligand>
        <name>ATP</name>
        <dbReference type="ChEBI" id="CHEBI:30616"/>
    </ligand>
</feature>
<dbReference type="PANTHER" id="PTHR43766:SF1">
    <property type="entry name" value="TRYPTOPHAN--TRNA LIGASE, MITOCHONDRIAL"/>
    <property type="match status" value="1"/>
</dbReference>
<dbReference type="GO" id="GO:0005524">
    <property type="term" value="F:ATP binding"/>
    <property type="evidence" value="ECO:0007669"/>
    <property type="project" value="UniProtKB-UniRule"/>
</dbReference>
<dbReference type="GO" id="GO:0006436">
    <property type="term" value="P:tryptophanyl-tRNA aminoacylation"/>
    <property type="evidence" value="ECO:0007669"/>
    <property type="project" value="UniProtKB-UniRule"/>
</dbReference>
<feature type="binding site" evidence="9">
    <location>
        <position position="141"/>
    </location>
    <ligand>
        <name>L-tryptophan</name>
        <dbReference type="ChEBI" id="CHEBI:57912"/>
    </ligand>
</feature>
<evidence type="ECO:0000256" key="6">
    <source>
        <dbReference type="ARBA" id="ARBA00022917"/>
    </source>
</evidence>
<keyword evidence="12" id="KW-1185">Reference proteome</keyword>
<evidence type="ECO:0000256" key="4">
    <source>
        <dbReference type="ARBA" id="ARBA00022741"/>
    </source>
</evidence>
<dbReference type="InterPro" id="IPR024109">
    <property type="entry name" value="Trp-tRNA-ligase_bac-type"/>
</dbReference>
<feature type="binding site" evidence="9">
    <location>
        <begin position="200"/>
        <end position="204"/>
    </location>
    <ligand>
        <name>ATP</name>
        <dbReference type="ChEBI" id="CHEBI:30616"/>
    </ligand>
</feature>
<name>A0A2M9A923_9BACT</name>
<comment type="caution">
    <text evidence="11">The sequence shown here is derived from an EMBL/GenBank/DDBJ whole genome shotgun (WGS) entry which is preliminary data.</text>
</comment>
<evidence type="ECO:0000256" key="8">
    <source>
        <dbReference type="ARBA" id="ARBA00049929"/>
    </source>
</evidence>
<organism evidence="11 12">
    <name type="scientific">Hallerella succinigenes</name>
    <dbReference type="NCBI Taxonomy" id="1896222"/>
    <lineage>
        <taxon>Bacteria</taxon>
        <taxon>Pseudomonadati</taxon>
        <taxon>Fibrobacterota</taxon>
        <taxon>Fibrobacteria</taxon>
        <taxon>Fibrobacterales</taxon>
        <taxon>Fibrobacteraceae</taxon>
        <taxon>Hallerella</taxon>
    </lineage>
</organism>
<dbReference type="RefSeq" id="WP_100426074.1">
    <property type="nucleotide sequence ID" value="NZ_JAXFBG010000161.1"/>
</dbReference>
<dbReference type="SUPFAM" id="SSF52374">
    <property type="entry name" value="Nucleotidylyl transferase"/>
    <property type="match status" value="1"/>
</dbReference>
<dbReference type="CDD" id="cd00806">
    <property type="entry name" value="TrpRS_core"/>
    <property type="match status" value="1"/>
</dbReference>
<feature type="binding site" evidence="9">
    <location>
        <begin position="18"/>
        <end position="19"/>
    </location>
    <ligand>
        <name>ATP</name>
        <dbReference type="ChEBI" id="CHEBI:30616"/>
    </ligand>
</feature>
<dbReference type="AlphaFoldDB" id="A0A2M9A923"/>
<dbReference type="InterPro" id="IPR002305">
    <property type="entry name" value="aa-tRNA-synth_Ic"/>
</dbReference>
<dbReference type="InterPro" id="IPR002306">
    <property type="entry name" value="Trp-tRNA-ligase"/>
</dbReference>
<dbReference type="InterPro" id="IPR014729">
    <property type="entry name" value="Rossmann-like_a/b/a_fold"/>
</dbReference>
<evidence type="ECO:0000256" key="1">
    <source>
        <dbReference type="ARBA" id="ARBA00005594"/>
    </source>
</evidence>
<reference evidence="11 12" key="1">
    <citation type="submission" date="2017-11" db="EMBL/GenBank/DDBJ databases">
        <title>Animal gut microbial communities from fecal samples from Wisconsin, USA.</title>
        <authorList>
            <person name="Neumann A."/>
        </authorList>
    </citation>
    <scope>NUCLEOTIDE SEQUENCE [LARGE SCALE GENOMIC DNA]</scope>
    <source>
        <strain evidence="11 12">UWS3</strain>
    </source>
</reference>
<sequence>MKKISLTGIKPTGTPHLGNYLGAIRPALELAKDYDTVYFIADYHALTTVHDGKEMAENIHKVAATWLACGLDPEKGLFYKQSDIPEIFELSWALSCFTPKGFMNRAHAYKAKVEANRANGEDLDTNVNMGLYCYPCLMDADILMFNADVVPVGKDQKQHVEFARDVAIRFNKQMGKDVFVVPEPLIQETTDVIPGLDGRKMSKSYDNTIELFLDEKARKKKVNKIVTNSLPLEAAKDPDTCNVFNLFKLFATPEETAALAETYRAGGMGWGYAKGELQRVLERTFGEAREKYNDLMAHPDRIDEILHAGAEKARPIAREHMDKVREVLGYGKSF</sequence>
<keyword evidence="2 9" id="KW-0963">Cytoplasm</keyword>